<keyword evidence="1" id="KW-1133">Transmembrane helix</keyword>
<feature type="transmembrane region" description="Helical" evidence="1">
    <location>
        <begin position="21"/>
        <end position="45"/>
    </location>
</feature>
<dbReference type="AlphaFoldDB" id="A0A2V3W071"/>
<organism evidence="2 3">
    <name type="scientific">Streptohalobacillus salinus</name>
    <dbReference type="NCBI Taxonomy" id="621096"/>
    <lineage>
        <taxon>Bacteria</taxon>
        <taxon>Bacillati</taxon>
        <taxon>Bacillota</taxon>
        <taxon>Bacilli</taxon>
        <taxon>Bacillales</taxon>
        <taxon>Bacillaceae</taxon>
        <taxon>Streptohalobacillus</taxon>
    </lineage>
</organism>
<dbReference type="Proteomes" id="UP000247922">
    <property type="component" value="Unassembled WGS sequence"/>
</dbReference>
<keyword evidence="3" id="KW-1185">Reference proteome</keyword>
<name>A0A2V3W071_9BACI</name>
<proteinExistence type="predicted"/>
<reference evidence="2 3" key="1">
    <citation type="submission" date="2018-05" db="EMBL/GenBank/DDBJ databases">
        <title>Genomic Encyclopedia of Type Strains, Phase IV (KMG-IV): sequencing the most valuable type-strain genomes for metagenomic binning, comparative biology and taxonomic classification.</title>
        <authorList>
            <person name="Goeker M."/>
        </authorList>
    </citation>
    <scope>NUCLEOTIDE SEQUENCE [LARGE SCALE GENOMIC DNA]</scope>
    <source>
        <strain evidence="2 3">DSM 22440</strain>
    </source>
</reference>
<accession>A0A2V3W071</accession>
<keyword evidence="1" id="KW-0812">Transmembrane</keyword>
<sequence length="46" mass="5529">MNRSDDSKHPHQHPDTFDRTFFGNPFFMFFAILIIIVGSIIYNFFF</sequence>
<evidence type="ECO:0000256" key="1">
    <source>
        <dbReference type="SAM" id="Phobius"/>
    </source>
</evidence>
<dbReference type="EMBL" id="QJJR01000020">
    <property type="protein sequence ID" value="PXW86468.1"/>
    <property type="molecule type" value="Genomic_DNA"/>
</dbReference>
<protein>
    <submittedName>
        <fullName evidence="2">Uncharacterized protein</fullName>
    </submittedName>
</protein>
<evidence type="ECO:0000313" key="2">
    <source>
        <dbReference type="EMBL" id="PXW86468.1"/>
    </source>
</evidence>
<evidence type="ECO:0000313" key="3">
    <source>
        <dbReference type="Proteomes" id="UP000247922"/>
    </source>
</evidence>
<keyword evidence="1" id="KW-0472">Membrane</keyword>
<comment type="caution">
    <text evidence="2">The sequence shown here is derived from an EMBL/GenBank/DDBJ whole genome shotgun (WGS) entry which is preliminary data.</text>
</comment>
<gene>
    <name evidence="2" type="ORF">DES38_1201</name>
</gene>